<keyword evidence="2" id="KW-1185">Reference proteome</keyword>
<sequence>MGDHLSNINKFFIYMVFSLYRNQFSETSNYEKPELSENVEYKILKKVLSKTVLSFYESIYLDNSTADYYLRLCEDSSRIFPLILVDPEDTDDGLLDGLVPSESSFTVFVKKLCMSELLKVFILIYEMKFIFGDVNSKFDINYLLD</sequence>
<protein>
    <submittedName>
        <fullName evidence="1">Uncharacterized protein</fullName>
    </submittedName>
</protein>
<dbReference type="Proteomes" id="UP000031668">
    <property type="component" value="Unassembled WGS sequence"/>
</dbReference>
<evidence type="ECO:0000313" key="2">
    <source>
        <dbReference type="Proteomes" id="UP000031668"/>
    </source>
</evidence>
<gene>
    <name evidence="1" type="ORF">RF11_08200</name>
</gene>
<accession>A0A0C2J7P1</accession>
<proteinExistence type="predicted"/>
<comment type="caution">
    <text evidence="1">The sequence shown here is derived from an EMBL/GenBank/DDBJ whole genome shotgun (WGS) entry which is preliminary data.</text>
</comment>
<dbReference type="EMBL" id="JWZT01000640">
    <property type="protein sequence ID" value="KII73829.1"/>
    <property type="molecule type" value="Genomic_DNA"/>
</dbReference>
<reference evidence="1 2" key="1">
    <citation type="journal article" date="2014" name="Genome Biol. Evol.">
        <title>The genome of the myxosporean Thelohanellus kitauei shows adaptations to nutrient acquisition within its fish host.</title>
        <authorList>
            <person name="Yang Y."/>
            <person name="Xiong J."/>
            <person name="Zhou Z."/>
            <person name="Huo F."/>
            <person name="Miao W."/>
            <person name="Ran C."/>
            <person name="Liu Y."/>
            <person name="Zhang J."/>
            <person name="Feng J."/>
            <person name="Wang M."/>
            <person name="Wang M."/>
            <person name="Wang L."/>
            <person name="Yao B."/>
        </authorList>
    </citation>
    <scope>NUCLEOTIDE SEQUENCE [LARGE SCALE GENOMIC DNA]</scope>
    <source>
        <strain evidence="1">Wuqing</strain>
    </source>
</reference>
<dbReference type="AlphaFoldDB" id="A0A0C2J7P1"/>
<name>A0A0C2J7P1_THEKT</name>
<organism evidence="1 2">
    <name type="scientific">Thelohanellus kitauei</name>
    <name type="common">Myxosporean</name>
    <dbReference type="NCBI Taxonomy" id="669202"/>
    <lineage>
        <taxon>Eukaryota</taxon>
        <taxon>Metazoa</taxon>
        <taxon>Cnidaria</taxon>
        <taxon>Myxozoa</taxon>
        <taxon>Myxosporea</taxon>
        <taxon>Bivalvulida</taxon>
        <taxon>Platysporina</taxon>
        <taxon>Myxobolidae</taxon>
        <taxon>Thelohanellus</taxon>
    </lineage>
</organism>
<evidence type="ECO:0000313" key="1">
    <source>
        <dbReference type="EMBL" id="KII73829.1"/>
    </source>
</evidence>